<dbReference type="InterPro" id="IPR025962">
    <property type="entry name" value="SdpI/YhfL"/>
</dbReference>
<gene>
    <name evidence="2" type="ORF">SAMN04487935_0962</name>
</gene>
<dbReference type="STRING" id="1128970.SAMN04487935_0962"/>
<dbReference type="RefSeq" id="WP_091392256.1">
    <property type="nucleotide sequence ID" value="NZ_BKAI01000002.1"/>
</dbReference>
<dbReference type="AlphaFoldDB" id="A0A1G8TG61"/>
<protein>
    <submittedName>
        <fullName evidence="2">SdpI/YhfL protein family protein</fullName>
    </submittedName>
</protein>
<dbReference type="OrthoDB" id="3173919at2"/>
<feature type="transmembrane region" description="Helical" evidence="1">
    <location>
        <begin position="84"/>
        <end position="103"/>
    </location>
</feature>
<proteinExistence type="predicted"/>
<feature type="transmembrane region" description="Helical" evidence="1">
    <location>
        <begin position="6"/>
        <end position="28"/>
    </location>
</feature>
<keyword evidence="1" id="KW-0812">Transmembrane</keyword>
<keyword evidence="3" id="KW-1185">Reference proteome</keyword>
<accession>A0A1G8TG61</accession>
<evidence type="ECO:0000256" key="1">
    <source>
        <dbReference type="SAM" id="Phobius"/>
    </source>
</evidence>
<evidence type="ECO:0000313" key="3">
    <source>
        <dbReference type="Proteomes" id="UP000199580"/>
    </source>
</evidence>
<dbReference type="EMBL" id="FNEZ01000001">
    <property type="protein sequence ID" value="SDJ40394.1"/>
    <property type="molecule type" value="Genomic_DNA"/>
</dbReference>
<dbReference type="Proteomes" id="UP000199580">
    <property type="component" value="Unassembled WGS sequence"/>
</dbReference>
<dbReference type="Pfam" id="PF13630">
    <property type="entry name" value="SdpI"/>
    <property type="match status" value="1"/>
</dbReference>
<evidence type="ECO:0000313" key="2">
    <source>
        <dbReference type="EMBL" id="SDJ40394.1"/>
    </source>
</evidence>
<keyword evidence="1" id="KW-1133">Transmembrane helix</keyword>
<sequence>MNSDSQALYILVITGGIFAITAMLMYIFPPKRINFLYGYRTASSMKSEESWKFAQRFSAIAMLQSGLGLLLISGLATFSPFSETSNTVIAWIALIAAIAFMFVRTEKAIKIKFPV</sequence>
<reference evidence="2 3" key="1">
    <citation type="submission" date="2016-10" db="EMBL/GenBank/DDBJ databases">
        <authorList>
            <person name="de Groot N.N."/>
        </authorList>
    </citation>
    <scope>NUCLEOTIDE SEQUENCE [LARGE SCALE GENOMIC DNA]</scope>
    <source>
        <strain evidence="2 3">CGMCC 1.10076</strain>
    </source>
</reference>
<organism evidence="2 3">
    <name type="scientific">Flavobacterium noncentrifugens</name>
    <dbReference type="NCBI Taxonomy" id="1128970"/>
    <lineage>
        <taxon>Bacteria</taxon>
        <taxon>Pseudomonadati</taxon>
        <taxon>Bacteroidota</taxon>
        <taxon>Flavobacteriia</taxon>
        <taxon>Flavobacteriales</taxon>
        <taxon>Flavobacteriaceae</taxon>
        <taxon>Flavobacterium</taxon>
    </lineage>
</organism>
<name>A0A1G8TG61_9FLAO</name>
<feature type="transmembrane region" description="Helical" evidence="1">
    <location>
        <begin position="57"/>
        <end position="78"/>
    </location>
</feature>
<keyword evidence="1" id="KW-0472">Membrane</keyword>